<comment type="caution">
    <text evidence="1">The sequence shown here is derived from an EMBL/GenBank/DDBJ whole genome shotgun (WGS) entry which is preliminary data.</text>
</comment>
<evidence type="ECO:0000313" key="2">
    <source>
        <dbReference type="Proteomes" id="UP001595846"/>
    </source>
</evidence>
<proteinExistence type="predicted"/>
<evidence type="ECO:0000313" key="1">
    <source>
        <dbReference type="EMBL" id="MFC3960137.1"/>
    </source>
</evidence>
<reference evidence="1 2" key="1">
    <citation type="journal article" date="2019" name="Int. J. Syst. Evol. Microbiol.">
        <title>The Global Catalogue of Microorganisms (GCM) 10K type strain sequencing project: providing services to taxonomists for standard genome sequencing and annotation.</title>
        <authorList>
            <consortium name="The Broad Institute Genomics Platform"/>
            <consortium name="The Broad Institute Genome Sequencing Center for Infectious Disease"/>
            <person name="Wu L."/>
            <person name="Ma J."/>
        </authorList>
    </citation>
    <scope>NUCLEOTIDE SEQUENCE [LARGE SCALE GENOMIC DNA]</scope>
    <source>
        <strain evidence="1 2">IBRC-M 10256</strain>
    </source>
</reference>
<organism evidence="1 2">
    <name type="scientific">Halovivax cerinus</name>
    <dbReference type="NCBI Taxonomy" id="1487865"/>
    <lineage>
        <taxon>Archaea</taxon>
        <taxon>Methanobacteriati</taxon>
        <taxon>Methanobacteriota</taxon>
        <taxon>Stenosarchaea group</taxon>
        <taxon>Halobacteria</taxon>
        <taxon>Halobacteriales</taxon>
        <taxon>Natrialbaceae</taxon>
        <taxon>Halovivax</taxon>
    </lineage>
</organism>
<keyword evidence="2" id="KW-1185">Reference proteome</keyword>
<sequence length="54" mass="6023">MQDAGVAMTVSRSCRWGSRHYLAVRSRDIRVFLDGNGITIPDRSNVTGDLLTTR</sequence>
<name>A0ABD5NT48_9EURY</name>
<dbReference type="AlphaFoldDB" id="A0ABD5NT48"/>
<dbReference type="EMBL" id="JBHSAQ010000016">
    <property type="protein sequence ID" value="MFC3960137.1"/>
    <property type="molecule type" value="Genomic_DNA"/>
</dbReference>
<gene>
    <name evidence="1" type="ORF">ACFOUR_17390</name>
</gene>
<protein>
    <submittedName>
        <fullName evidence="1">Uncharacterized protein</fullName>
    </submittedName>
</protein>
<dbReference type="Proteomes" id="UP001595846">
    <property type="component" value="Unassembled WGS sequence"/>
</dbReference>
<accession>A0ABD5NT48</accession>